<organism evidence="3 4">
    <name type="scientific">Mucilaginibacter panaciglaebae</name>
    <dbReference type="NCBI Taxonomy" id="502331"/>
    <lineage>
        <taxon>Bacteria</taxon>
        <taxon>Pseudomonadati</taxon>
        <taxon>Bacteroidota</taxon>
        <taxon>Sphingobacteriia</taxon>
        <taxon>Sphingobacteriales</taxon>
        <taxon>Sphingobacteriaceae</taxon>
        <taxon>Mucilaginibacter</taxon>
    </lineage>
</organism>
<feature type="coiled-coil region" evidence="1">
    <location>
        <begin position="7"/>
        <end position="34"/>
    </location>
</feature>
<accession>A0ABP7WER3</accession>
<keyword evidence="2" id="KW-0812">Transmembrane</keyword>
<feature type="transmembrane region" description="Helical" evidence="2">
    <location>
        <begin position="100"/>
        <end position="124"/>
    </location>
</feature>
<proteinExistence type="predicted"/>
<name>A0ABP7WER3_9SPHI</name>
<evidence type="ECO:0000313" key="4">
    <source>
        <dbReference type="Proteomes" id="UP001500841"/>
    </source>
</evidence>
<keyword evidence="2" id="KW-1133">Transmembrane helix</keyword>
<comment type="caution">
    <text evidence="3">The sequence shown here is derived from an EMBL/GenBank/DDBJ whole genome shotgun (WGS) entry which is preliminary data.</text>
</comment>
<keyword evidence="1" id="KW-0175">Coiled coil</keyword>
<evidence type="ECO:0000256" key="2">
    <source>
        <dbReference type="SAM" id="Phobius"/>
    </source>
</evidence>
<dbReference type="Proteomes" id="UP001500841">
    <property type="component" value="Unassembled WGS sequence"/>
</dbReference>
<reference evidence="4" key="1">
    <citation type="journal article" date="2019" name="Int. J. Syst. Evol. Microbiol.">
        <title>The Global Catalogue of Microorganisms (GCM) 10K type strain sequencing project: providing services to taxonomists for standard genome sequencing and annotation.</title>
        <authorList>
            <consortium name="The Broad Institute Genomics Platform"/>
            <consortium name="The Broad Institute Genome Sequencing Center for Infectious Disease"/>
            <person name="Wu L."/>
            <person name="Ma J."/>
        </authorList>
    </citation>
    <scope>NUCLEOTIDE SEQUENCE [LARGE SCALE GENOMIC DNA]</scope>
    <source>
        <strain evidence="4">JCM 17085</strain>
    </source>
</reference>
<keyword evidence="2" id="KW-0472">Membrane</keyword>
<dbReference type="RefSeq" id="WP_345100796.1">
    <property type="nucleotide sequence ID" value="NZ_BAABCV010000001.1"/>
</dbReference>
<evidence type="ECO:0000313" key="3">
    <source>
        <dbReference type="EMBL" id="GAA4086554.1"/>
    </source>
</evidence>
<sequence length="217" mass="24781">MPYQEEKNMHEEIIDSLAKKVTDLENRQQKVDNMELNKLQPRVKELETQAASYPTVNILAYNDQINQFGNQINGLNEKIKAVPKEIPVRHTHQFDTKSRYVVRTIIGLLVAVAILTGISISLWIENNRRADETNKFLILRGFYPNVAKYIDTAYISNADFLIKKAKANIDEQQTMSEAAFAAKQAAEESRLANEKVAALKSKNQPVKKRRPKINNND</sequence>
<dbReference type="EMBL" id="BAABCV010000001">
    <property type="protein sequence ID" value="GAA4086554.1"/>
    <property type="molecule type" value="Genomic_DNA"/>
</dbReference>
<gene>
    <name evidence="3" type="ORF">GCM10022392_04430</name>
</gene>
<evidence type="ECO:0000256" key="1">
    <source>
        <dbReference type="SAM" id="Coils"/>
    </source>
</evidence>
<protein>
    <submittedName>
        <fullName evidence="3">Uncharacterized protein</fullName>
    </submittedName>
</protein>
<keyword evidence="4" id="KW-1185">Reference proteome</keyword>